<evidence type="ECO:0000313" key="1">
    <source>
        <dbReference type="EMBL" id="KAG5590656.1"/>
    </source>
</evidence>
<sequence length="68" mass="7588">MSLNLQLVMFNPNPLDSKHEEEKIGGLPMYPQEYKDSALCGVDESDVVRSCSIIVSMRGTSFFGYKAI</sequence>
<comment type="caution">
    <text evidence="1">The sequence shown here is derived from an EMBL/GenBank/DDBJ whole genome shotgun (WGS) entry which is preliminary data.</text>
</comment>
<name>A0A9J5XU17_SOLCO</name>
<gene>
    <name evidence="1" type="ORF">H5410_041170</name>
</gene>
<evidence type="ECO:0000313" key="2">
    <source>
        <dbReference type="Proteomes" id="UP000824120"/>
    </source>
</evidence>
<keyword evidence="2" id="KW-1185">Reference proteome</keyword>
<proteinExistence type="predicted"/>
<organism evidence="1 2">
    <name type="scientific">Solanum commersonii</name>
    <name type="common">Commerson's wild potato</name>
    <name type="synonym">Commerson's nightshade</name>
    <dbReference type="NCBI Taxonomy" id="4109"/>
    <lineage>
        <taxon>Eukaryota</taxon>
        <taxon>Viridiplantae</taxon>
        <taxon>Streptophyta</taxon>
        <taxon>Embryophyta</taxon>
        <taxon>Tracheophyta</taxon>
        <taxon>Spermatophyta</taxon>
        <taxon>Magnoliopsida</taxon>
        <taxon>eudicotyledons</taxon>
        <taxon>Gunneridae</taxon>
        <taxon>Pentapetalae</taxon>
        <taxon>asterids</taxon>
        <taxon>lamiids</taxon>
        <taxon>Solanales</taxon>
        <taxon>Solanaceae</taxon>
        <taxon>Solanoideae</taxon>
        <taxon>Solaneae</taxon>
        <taxon>Solanum</taxon>
    </lineage>
</organism>
<protein>
    <submittedName>
        <fullName evidence="1">Uncharacterized protein</fullName>
    </submittedName>
</protein>
<accession>A0A9J5XU17</accession>
<reference evidence="1 2" key="1">
    <citation type="submission" date="2020-09" db="EMBL/GenBank/DDBJ databases">
        <title>De no assembly of potato wild relative species, Solanum commersonii.</title>
        <authorList>
            <person name="Cho K."/>
        </authorList>
    </citation>
    <scope>NUCLEOTIDE SEQUENCE [LARGE SCALE GENOMIC DNA]</scope>
    <source>
        <strain evidence="1">LZ3.2</strain>
        <tissue evidence="1">Leaf</tissue>
    </source>
</reference>
<dbReference type="OrthoDB" id="1303575at2759"/>
<dbReference type="AlphaFoldDB" id="A0A9J5XU17"/>
<dbReference type="EMBL" id="JACXVP010000008">
    <property type="protein sequence ID" value="KAG5590656.1"/>
    <property type="molecule type" value="Genomic_DNA"/>
</dbReference>
<dbReference type="Proteomes" id="UP000824120">
    <property type="component" value="Chromosome 8"/>
</dbReference>